<dbReference type="Proteomes" id="UP000681315">
    <property type="component" value="Unassembled WGS sequence"/>
</dbReference>
<dbReference type="Pfam" id="PF12771">
    <property type="entry name" value="SusD-like_2"/>
    <property type="match status" value="1"/>
</dbReference>
<keyword evidence="1" id="KW-0449">Lipoprotein</keyword>
<dbReference type="InterPro" id="IPR011990">
    <property type="entry name" value="TPR-like_helical_dom_sf"/>
</dbReference>
<keyword evidence="2" id="KW-1185">Reference proteome</keyword>
<reference evidence="1 2" key="1">
    <citation type="submission" date="2021-03" db="EMBL/GenBank/DDBJ databases">
        <title>Gelidibacter sp. nov., isolated from costal sediment.</title>
        <authorList>
            <person name="Lun K.-Y."/>
        </authorList>
    </citation>
    <scope>NUCLEOTIDE SEQUENCE [LARGE SCALE GENOMIC DNA]</scope>
    <source>
        <strain evidence="1 2">DF109</strain>
    </source>
</reference>
<dbReference type="Gene3D" id="1.25.40.390">
    <property type="match status" value="1"/>
</dbReference>
<accession>A0ABS3SWZ2</accession>
<name>A0ABS3SWZ2_9FLAO</name>
<dbReference type="InterPro" id="IPR041662">
    <property type="entry name" value="SusD-like_2"/>
</dbReference>
<gene>
    <name evidence="1" type="ORF">J4051_18310</name>
</gene>
<comment type="caution">
    <text evidence="1">The sequence shown here is derived from an EMBL/GenBank/DDBJ whole genome shotgun (WGS) entry which is preliminary data.</text>
</comment>
<dbReference type="SUPFAM" id="SSF48452">
    <property type="entry name" value="TPR-like"/>
    <property type="match status" value="1"/>
</dbReference>
<sequence>MTLFLSGCTADFGEINTDPDRAKDAPANNVLAFVLTYHSDTFYDSWNNLNEPSTYGGQIAKIQYIDEARYNFRPGVVENKWYYGYRTLQNIQEIKIKAEADGATNLLAVAKVLEAYIFQAMTDTWRDIPYSDALGMKDGILLPSYDKQEEIYPALLNTLEEANSLFNQGSSDVVGDGDLLFHGDMTKWQKFCNSLRLRMAMRISDVSPLGQSTVETIMANPAANPIMESNDDNAFYVYPGSSPYEDPWYEDSTGRDDHGMSDVLIDALLDLNDPRLPVYAHPAESDNQYRGFTIGAAEQPNLSTISRIGARFRDDPSGFIPYMRYAETMFHVAEAAQKGYSVGVDAETAYNAAVTGSLLENGIAQADITAYLTGDGAYDGTLETIYLQEWISLFKQGMEAWSLYRRTGVPTTHYVAPGTTYTGHNSPPFRYPYPNNESSLNGTNASPFIGEVVDDFWGKQMWWDTRTGVN</sequence>
<dbReference type="RefSeq" id="WP_208235334.1">
    <property type="nucleotide sequence ID" value="NZ_JAGEVG010000034.1"/>
</dbReference>
<proteinExistence type="predicted"/>
<evidence type="ECO:0000313" key="2">
    <source>
        <dbReference type="Proteomes" id="UP000681315"/>
    </source>
</evidence>
<evidence type="ECO:0000313" key="1">
    <source>
        <dbReference type="EMBL" id="MBO3100229.1"/>
    </source>
</evidence>
<protein>
    <submittedName>
        <fullName evidence="1">SusD/RagB family nutrient-binding outer membrane lipoprotein</fullName>
    </submittedName>
</protein>
<dbReference type="EMBL" id="JAGEVG010000034">
    <property type="protein sequence ID" value="MBO3100229.1"/>
    <property type="molecule type" value="Genomic_DNA"/>
</dbReference>
<organism evidence="1 2">
    <name type="scientific">Gelidibacter pelagius</name>
    <dbReference type="NCBI Taxonomy" id="2819985"/>
    <lineage>
        <taxon>Bacteria</taxon>
        <taxon>Pseudomonadati</taxon>
        <taxon>Bacteroidota</taxon>
        <taxon>Flavobacteriia</taxon>
        <taxon>Flavobacteriales</taxon>
        <taxon>Flavobacteriaceae</taxon>
        <taxon>Gelidibacter</taxon>
    </lineage>
</organism>